<dbReference type="Proteomes" id="UP000215483">
    <property type="component" value="Unassembled WGS sequence"/>
</dbReference>
<evidence type="ECO:0008006" key="5">
    <source>
        <dbReference type="Google" id="ProtNLM"/>
    </source>
</evidence>
<dbReference type="GO" id="GO:0046872">
    <property type="term" value="F:metal ion binding"/>
    <property type="evidence" value="ECO:0007669"/>
    <property type="project" value="InterPro"/>
</dbReference>
<dbReference type="NCBIfam" id="TIGR03083">
    <property type="entry name" value="maleylpyruvate isomerase family mycothiol-dependent enzyme"/>
    <property type="match status" value="1"/>
</dbReference>
<dbReference type="PANTHER" id="PTHR40758">
    <property type="entry name" value="CONSERVED PROTEIN"/>
    <property type="match status" value="1"/>
</dbReference>
<dbReference type="SUPFAM" id="SSF109854">
    <property type="entry name" value="DinB/YfiT-like putative metalloenzymes"/>
    <property type="match status" value="1"/>
</dbReference>
<dbReference type="RefSeq" id="WP_094222916.1">
    <property type="nucleotide sequence ID" value="NZ_MCGQ01000128.1"/>
</dbReference>
<evidence type="ECO:0000259" key="2">
    <source>
        <dbReference type="Pfam" id="PF11716"/>
    </source>
</evidence>
<dbReference type="OrthoDB" id="3671213at2"/>
<dbReference type="PANTHER" id="PTHR40758:SF1">
    <property type="entry name" value="CONSERVED PROTEIN"/>
    <property type="match status" value="1"/>
</dbReference>
<evidence type="ECO:0000259" key="1">
    <source>
        <dbReference type="Pfam" id="PF07398"/>
    </source>
</evidence>
<dbReference type="InterPro" id="IPR034660">
    <property type="entry name" value="DinB/YfiT-like"/>
</dbReference>
<comment type="caution">
    <text evidence="3">The sequence shown here is derived from an EMBL/GenBank/DDBJ whole genome shotgun (WGS) entry which is preliminary data.</text>
</comment>
<dbReference type="AlphaFoldDB" id="A0A233RPQ6"/>
<feature type="domain" description="MDMPI C-terminal" evidence="1">
    <location>
        <begin position="155"/>
        <end position="264"/>
    </location>
</feature>
<dbReference type="GO" id="GO:0005886">
    <property type="term" value="C:plasma membrane"/>
    <property type="evidence" value="ECO:0007669"/>
    <property type="project" value="TreeGrafter"/>
</dbReference>
<feature type="domain" description="Mycothiol-dependent maleylpyruvate isomerase metal-binding" evidence="2">
    <location>
        <begin position="20"/>
        <end position="141"/>
    </location>
</feature>
<dbReference type="Pfam" id="PF07398">
    <property type="entry name" value="MDMPI_C"/>
    <property type="match status" value="1"/>
</dbReference>
<dbReference type="EMBL" id="MCGQ01000128">
    <property type="protein sequence ID" value="OXY85388.1"/>
    <property type="molecule type" value="Genomic_DNA"/>
</dbReference>
<dbReference type="InterPro" id="IPR024344">
    <property type="entry name" value="MDMPI_metal-binding"/>
</dbReference>
<keyword evidence="4" id="KW-1185">Reference proteome</keyword>
<sequence length="271" mass="30033">MESTRAAVHPLPYTTYQQAIEQETARFAEVVEGVDPATLVPSCPDWTVADLTRHVGSLQRWFSTLLTRLVQEPPRSREVELGLPDSAHDYPRWVAAGIPQVAAVLRGTDPQAPMWAWGEDQHARFWARRMLFETLLHRVDAEWSVGQESPLDPVLATDGIDEFLVNLPDAHLFAPAVAQLKGDGETIVFQCAGPGTGGSGEEWRVRLEADGFRLLPRGEDGEPSGARTTTVRAQAADLLLLLYGRRSYQEAAFDVTGESETLDRWFAHTAF</sequence>
<evidence type="ECO:0000313" key="3">
    <source>
        <dbReference type="EMBL" id="OXY85388.1"/>
    </source>
</evidence>
<dbReference type="InterPro" id="IPR017517">
    <property type="entry name" value="Maleyloyr_isom"/>
</dbReference>
<accession>A0A233RPQ6</accession>
<protein>
    <recommendedName>
        <fullName evidence="5">Maleylpyruvate isomerase family mycothiol-dependent enzyme</fullName>
    </recommendedName>
</protein>
<organism evidence="3 4">
    <name type="scientific">Streptomyces diastatochromogenes</name>
    <dbReference type="NCBI Taxonomy" id="42236"/>
    <lineage>
        <taxon>Bacteria</taxon>
        <taxon>Bacillati</taxon>
        <taxon>Actinomycetota</taxon>
        <taxon>Actinomycetes</taxon>
        <taxon>Kitasatosporales</taxon>
        <taxon>Streptomycetaceae</taxon>
        <taxon>Streptomyces</taxon>
    </lineage>
</organism>
<name>A0A233RPQ6_STRDA</name>
<dbReference type="Gene3D" id="1.20.120.450">
    <property type="entry name" value="dinb family like domain"/>
    <property type="match status" value="1"/>
</dbReference>
<reference evidence="3 4" key="1">
    <citation type="submission" date="2016-07" db="EMBL/GenBank/DDBJ databases">
        <title>Draft genome of Streptomyces diastatochromogenes.</title>
        <authorList>
            <person name="Podduturi R."/>
            <person name="Lukassen M.B."/>
            <person name="Clausen N."/>
            <person name="Nielsen J.L."/>
            <person name="Jorgensen N.O."/>
        </authorList>
    </citation>
    <scope>NUCLEOTIDE SEQUENCE [LARGE SCALE GENOMIC DNA]</scope>
    <source>
        <strain evidence="3 4">DSM 40608</strain>
    </source>
</reference>
<dbReference type="InterPro" id="IPR010872">
    <property type="entry name" value="MDMPI_C-term_domain"/>
</dbReference>
<proteinExistence type="predicted"/>
<evidence type="ECO:0000313" key="4">
    <source>
        <dbReference type="Proteomes" id="UP000215483"/>
    </source>
</evidence>
<dbReference type="Pfam" id="PF11716">
    <property type="entry name" value="MDMPI_N"/>
    <property type="match status" value="1"/>
</dbReference>
<gene>
    <name evidence="3" type="ORF">BEK98_45780</name>
</gene>